<sequence>MSLPRRARTTVVLSAFSAFTLCAATACGDGTQPAASGEAIESAPSELRLDGVCPDTVVLQTDWEPEAEHGPLYNLLGPGYRVDSDQKRVAGPLVIDGQDTGVEVEVRAGGAAIGYQSVASQMYVDESITLGTVTTDGAITAAADQPVTAVMALMRKSPIMLMWDPETHPDWETVADIGETDAKVVYVAGNSYASMLVADGLIQESQLDASYDGSPSRFVSDPGIAQQGFATAEPYIYEHEVGAWNKPVEYQLLADVGYTVYPQALSARTGALEELSPCLERLVPVLQRSAADFAADPGPTVDLISELVTEYNTGWVYSQETGAFAAEEMVNLGILANEADGSIGGFDMERVERIRQDFTPLITESGATVPDDLTADDLATNQFIDPTIGME</sequence>
<dbReference type="Gene3D" id="3.40.190.10">
    <property type="entry name" value="Periplasmic binding protein-like II"/>
    <property type="match status" value="2"/>
</dbReference>
<dbReference type="AlphaFoldDB" id="A0A4R4SZ40"/>
<organism evidence="2 3">
    <name type="scientific">Streptomyces hainanensis</name>
    <dbReference type="NCBI Taxonomy" id="402648"/>
    <lineage>
        <taxon>Bacteria</taxon>
        <taxon>Bacillati</taxon>
        <taxon>Actinomycetota</taxon>
        <taxon>Actinomycetes</taxon>
        <taxon>Kitasatosporales</taxon>
        <taxon>Streptomycetaceae</taxon>
        <taxon>Streptomyces</taxon>
    </lineage>
</organism>
<dbReference type="EMBL" id="SMKI01000428">
    <property type="protein sequence ID" value="TDC67283.1"/>
    <property type="molecule type" value="Genomic_DNA"/>
</dbReference>
<evidence type="ECO:0000313" key="2">
    <source>
        <dbReference type="EMBL" id="TDC67283.1"/>
    </source>
</evidence>
<dbReference type="PROSITE" id="PS51257">
    <property type="entry name" value="PROKAR_LIPOPROTEIN"/>
    <property type="match status" value="1"/>
</dbReference>
<keyword evidence="3" id="KW-1185">Reference proteome</keyword>
<reference evidence="2 3" key="1">
    <citation type="submission" date="2019-03" db="EMBL/GenBank/DDBJ databases">
        <title>Draft genome sequences of novel Actinobacteria.</title>
        <authorList>
            <person name="Sahin N."/>
            <person name="Ay H."/>
            <person name="Saygin H."/>
        </authorList>
    </citation>
    <scope>NUCLEOTIDE SEQUENCE [LARGE SCALE GENOMIC DNA]</scope>
    <source>
        <strain evidence="2 3">DSM 41900</strain>
    </source>
</reference>
<feature type="signal peptide" evidence="1">
    <location>
        <begin position="1"/>
        <end position="23"/>
    </location>
</feature>
<dbReference type="OrthoDB" id="3595952at2"/>
<dbReference type="RefSeq" id="WP_132821152.1">
    <property type="nucleotide sequence ID" value="NZ_SMKI01000428.1"/>
</dbReference>
<keyword evidence="1" id="KW-0732">Signal</keyword>
<gene>
    <name evidence="2" type="ORF">E1283_29065</name>
</gene>
<protein>
    <submittedName>
        <fullName evidence="2">ABC transporter substrate-binding protein</fullName>
    </submittedName>
</protein>
<comment type="caution">
    <text evidence="2">The sequence shown here is derived from an EMBL/GenBank/DDBJ whole genome shotgun (WGS) entry which is preliminary data.</text>
</comment>
<feature type="chain" id="PRO_5039224967" evidence="1">
    <location>
        <begin position="24"/>
        <end position="391"/>
    </location>
</feature>
<evidence type="ECO:0000256" key="1">
    <source>
        <dbReference type="SAM" id="SignalP"/>
    </source>
</evidence>
<accession>A0A4R4SZ40</accession>
<dbReference type="Proteomes" id="UP000295345">
    <property type="component" value="Unassembled WGS sequence"/>
</dbReference>
<proteinExistence type="predicted"/>
<name>A0A4R4SZ40_9ACTN</name>
<evidence type="ECO:0000313" key="3">
    <source>
        <dbReference type="Proteomes" id="UP000295345"/>
    </source>
</evidence>